<name>S0KAW0_9ENTE</name>
<proteinExistence type="predicted"/>
<accession>S0KAW0</accession>
<dbReference type="Pfam" id="PF13421">
    <property type="entry name" value="Band_7_1"/>
    <property type="match status" value="1"/>
</dbReference>
<dbReference type="EMBL" id="ASWJ01000008">
    <property type="protein sequence ID" value="EOW80666.1"/>
    <property type="molecule type" value="Genomic_DNA"/>
</dbReference>
<keyword evidence="3" id="KW-1185">Reference proteome</keyword>
<dbReference type="RefSeq" id="WP_016183366.1">
    <property type="nucleotide sequence ID" value="NZ_JXKI01000025.1"/>
</dbReference>
<protein>
    <recommendedName>
        <fullName evidence="1">SPFH domain-containing protein</fullName>
    </recommendedName>
</protein>
<dbReference type="PANTHER" id="PTHR37826:SF2">
    <property type="entry name" value="ZINC-RIBBON DOMAIN-CONTAINING PROTEIN"/>
    <property type="match status" value="1"/>
</dbReference>
<dbReference type="OrthoDB" id="9764015at2"/>
<dbReference type="eggNOG" id="COG4260">
    <property type="taxonomic scope" value="Bacteria"/>
</dbReference>
<evidence type="ECO:0000313" key="3">
    <source>
        <dbReference type="Proteomes" id="UP000014113"/>
    </source>
</evidence>
<dbReference type="InterPro" id="IPR033880">
    <property type="entry name" value="SPFH_YdjI"/>
</dbReference>
<reference evidence="2 3" key="1">
    <citation type="submission" date="2013-03" db="EMBL/GenBank/DDBJ databases">
        <title>The Genome Sequence of Enterococcus columbae ATCC_51263 (PacBio/Illumina hybrid assembly).</title>
        <authorList>
            <consortium name="The Broad Institute Genomics Platform"/>
            <consortium name="The Broad Institute Genome Sequencing Center for Infectious Disease"/>
            <person name="Earl A."/>
            <person name="Russ C."/>
            <person name="Gilmore M."/>
            <person name="Surin D."/>
            <person name="Walker B."/>
            <person name="Young S."/>
            <person name="Zeng Q."/>
            <person name="Gargeya S."/>
            <person name="Fitzgerald M."/>
            <person name="Haas B."/>
            <person name="Abouelleil A."/>
            <person name="Allen A.W."/>
            <person name="Alvarado L."/>
            <person name="Arachchi H.M."/>
            <person name="Berlin A.M."/>
            <person name="Chapman S.B."/>
            <person name="Gainer-Dewar J."/>
            <person name="Goldberg J."/>
            <person name="Griggs A."/>
            <person name="Gujja S."/>
            <person name="Hansen M."/>
            <person name="Howarth C."/>
            <person name="Imamovic A."/>
            <person name="Ireland A."/>
            <person name="Larimer J."/>
            <person name="McCowan C."/>
            <person name="Murphy C."/>
            <person name="Pearson M."/>
            <person name="Poon T.W."/>
            <person name="Priest M."/>
            <person name="Roberts A."/>
            <person name="Saif S."/>
            <person name="Shea T."/>
            <person name="Sisk P."/>
            <person name="Sykes S."/>
            <person name="Wortman J."/>
            <person name="Nusbaum C."/>
            <person name="Birren B."/>
        </authorList>
    </citation>
    <scope>NUCLEOTIDE SEQUENCE [LARGE SCALE GENOMIC DNA]</scope>
    <source>
        <strain evidence="2 3">ATCC 51263</strain>
    </source>
</reference>
<dbReference type="STRING" id="1121865.OMW_01225"/>
<sequence length="409" mass="45109">MGIIKAATSTIGGTLADQWLDIIEPEQMDNTTLMSKGIFVRQNNKRGSNKRASEDYITDGSVIRVYPNMMMLLVDGGKIIDYTAEEGYYTVDNQAAPSLFNGQLQNVLNESFDRFKFGGITPQKQEVFFINLQEVRGIRFGTKQPINYFDNFYNAELFLRAHGNYSIQITDPILFYKNVVPKGATRLTIDEINEQFLAEFVSALQTSINQMSVDGLRISYLASKTAELSRYMNQSLDDQWRQLRGMEIVSIAIASISYTDDSQKLINMRNKGAMLSDPTIRDSFVQGSIAAGIEAAGNNPNGAGNAFFGLGMGMQAAGDYLSQAAKNNQAATANNTNQASNPTWHCPDCHQENTGKFCSNCGKAKVQAVPSSQASLQMKCSHCQHIVQLDQGIPKFCPECGQPFLGQPL</sequence>
<organism evidence="2 3">
    <name type="scientific">Enterococcus columbae DSM 7374 = ATCC 51263</name>
    <dbReference type="NCBI Taxonomy" id="1121865"/>
    <lineage>
        <taxon>Bacteria</taxon>
        <taxon>Bacillati</taxon>
        <taxon>Bacillota</taxon>
        <taxon>Bacilli</taxon>
        <taxon>Lactobacillales</taxon>
        <taxon>Enterococcaceae</taxon>
        <taxon>Enterococcus</taxon>
    </lineage>
</organism>
<dbReference type="CDD" id="cd20335">
    <property type="entry name" value="BRcat_RBR"/>
    <property type="match status" value="1"/>
</dbReference>
<dbReference type="Proteomes" id="UP000014113">
    <property type="component" value="Unassembled WGS sequence"/>
</dbReference>
<feature type="domain" description="SPFH" evidence="1">
    <location>
        <begin position="57"/>
        <end position="269"/>
    </location>
</feature>
<comment type="caution">
    <text evidence="2">The sequence shown here is derived from an EMBL/GenBank/DDBJ whole genome shotgun (WGS) entry which is preliminary data.</text>
</comment>
<dbReference type="PANTHER" id="PTHR37826">
    <property type="entry name" value="FLOTILLIN BAND_7_5 DOMAIN PROTEIN"/>
    <property type="match status" value="1"/>
</dbReference>
<dbReference type="AlphaFoldDB" id="S0KAW0"/>
<dbReference type="CDD" id="cd03408">
    <property type="entry name" value="SPFH_like_u1"/>
    <property type="match status" value="1"/>
</dbReference>
<evidence type="ECO:0000313" key="2">
    <source>
        <dbReference type="EMBL" id="EOW80666.1"/>
    </source>
</evidence>
<dbReference type="PATRIC" id="fig|1121865.3.peg.1196"/>
<gene>
    <name evidence="2" type="ORF">I568_01844</name>
</gene>
<evidence type="ECO:0000259" key="1">
    <source>
        <dbReference type="Pfam" id="PF13421"/>
    </source>
</evidence>